<reference evidence="2" key="1">
    <citation type="journal article" date="2014" name="Front. Microbiol.">
        <title>High frequency of phylogenetically diverse reductive dehalogenase-homologous genes in deep subseafloor sedimentary metagenomes.</title>
        <authorList>
            <person name="Kawai M."/>
            <person name="Futagami T."/>
            <person name="Toyoda A."/>
            <person name="Takaki Y."/>
            <person name="Nishi S."/>
            <person name="Hori S."/>
            <person name="Arai W."/>
            <person name="Tsubouchi T."/>
            <person name="Morono Y."/>
            <person name="Uchiyama I."/>
            <person name="Ito T."/>
            <person name="Fujiyama A."/>
            <person name="Inagaki F."/>
            <person name="Takami H."/>
        </authorList>
    </citation>
    <scope>NUCLEOTIDE SEQUENCE</scope>
    <source>
        <strain evidence="2">Expedition CK06-06</strain>
    </source>
</reference>
<dbReference type="AlphaFoldDB" id="X1VQ81"/>
<feature type="non-terminal residue" evidence="2">
    <location>
        <position position="1"/>
    </location>
</feature>
<dbReference type="Pfam" id="PF00226">
    <property type="entry name" value="DnaJ"/>
    <property type="match status" value="1"/>
</dbReference>
<dbReference type="SMART" id="SM00271">
    <property type="entry name" value="DnaJ"/>
    <property type="match status" value="1"/>
</dbReference>
<dbReference type="CDD" id="cd06257">
    <property type="entry name" value="DnaJ"/>
    <property type="match status" value="1"/>
</dbReference>
<proteinExistence type="predicted"/>
<comment type="caution">
    <text evidence="2">The sequence shown here is derived from an EMBL/GenBank/DDBJ whole genome shotgun (WGS) entry which is preliminary data.</text>
</comment>
<evidence type="ECO:0000313" key="2">
    <source>
        <dbReference type="EMBL" id="GAJ22362.1"/>
    </source>
</evidence>
<accession>X1VQ81</accession>
<dbReference type="PROSITE" id="PS50076">
    <property type="entry name" value="DNAJ_2"/>
    <property type="match status" value="1"/>
</dbReference>
<gene>
    <name evidence="2" type="ORF">S12H4_61724</name>
</gene>
<dbReference type="SUPFAM" id="SSF46565">
    <property type="entry name" value="Chaperone J-domain"/>
    <property type="match status" value="1"/>
</dbReference>
<dbReference type="Gene3D" id="1.10.287.110">
    <property type="entry name" value="DnaJ domain"/>
    <property type="match status" value="1"/>
</dbReference>
<protein>
    <recommendedName>
        <fullName evidence="1">J domain-containing protein</fullName>
    </recommendedName>
</protein>
<dbReference type="EMBL" id="BARW01041084">
    <property type="protein sequence ID" value="GAJ22362.1"/>
    <property type="molecule type" value="Genomic_DNA"/>
</dbReference>
<organism evidence="2">
    <name type="scientific">marine sediment metagenome</name>
    <dbReference type="NCBI Taxonomy" id="412755"/>
    <lineage>
        <taxon>unclassified sequences</taxon>
        <taxon>metagenomes</taxon>
        <taxon>ecological metagenomes</taxon>
    </lineage>
</organism>
<dbReference type="InterPro" id="IPR001623">
    <property type="entry name" value="DnaJ_domain"/>
</dbReference>
<dbReference type="InterPro" id="IPR036869">
    <property type="entry name" value="J_dom_sf"/>
</dbReference>
<name>X1VQ81_9ZZZZ</name>
<feature type="domain" description="J" evidence="1">
    <location>
        <begin position="35"/>
        <end position="92"/>
    </location>
</feature>
<evidence type="ECO:0000259" key="1">
    <source>
        <dbReference type="PROSITE" id="PS50076"/>
    </source>
</evidence>
<sequence length="92" mass="10223">GKPIVSWLKEFQQRAGELPEGEQAAPTEPAMPLADAYAILGLKPNSPFDEVKKRYRVLANLFHPDKPGGYGEAMKLLNRAYEQIQGRRGGSR</sequence>
<dbReference type="PRINTS" id="PR00625">
    <property type="entry name" value="JDOMAIN"/>
</dbReference>